<organism evidence="8 9">
    <name type="scientific">Haliangium ochraceum (strain DSM 14365 / JCM 11303 / SMP-2)</name>
    <dbReference type="NCBI Taxonomy" id="502025"/>
    <lineage>
        <taxon>Bacteria</taxon>
        <taxon>Pseudomonadati</taxon>
        <taxon>Myxococcota</taxon>
        <taxon>Polyangia</taxon>
        <taxon>Haliangiales</taxon>
        <taxon>Kofleriaceae</taxon>
        <taxon>Haliangium</taxon>
    </lineage>
</organism>
<dbReference type="PANTHER" id="PTHR42852">
    <property type="entry name" value="THIOL:DISULFIDE INTERCHANGE PROTEIN DSBE"/>
    <property type="match status" value="1"/>
</dbReference>
<dbReference type="Pfam" id="PF00578">
    <property type="entry name" value="AhpC-TSA"/>
    <property type="match status" value="1"/>
</dbReference>
<feature type="domain" description="Thioredoxin" evidence="7">
    <location>
        <begin position="511"/>
        <end position="657"/>
    </location>
</feature>
<keyword evidence="9" id="KW-1185">Reference proteome</keyword>
<dbReference type="GO" id="GO:0005737">
    <property type="term" value="C:cytoplasm"/>
    <property type="evidence" value="ECO:0007669"/>
    <property type="project" value="UniProtKB-SubCell"/>
</dbReference>
<dbReference type="InterPro" id="IPR008962">
    <property type="entry name" value="PapD-like_sf"/>
</dbReference>
<dbReference type="OrthoDB" id="8375at2"/>
<evidence type="ECO:0000256" key="3">
    <source>
        <dbReference type="ARBA" id="ARBA00022490"/>
    </source>
</evidence>
<proteinExistence type="predicted"/>
<evidence type="ECO:0000313" key="8">
    <source>
        <dbReference type="EMBL" id="ACY18738.1"/>
    </source>
</evidence>
<evidence type="ECO:0000313" key="9">
    <source>
        <dbReference type="Proteomes" id="UP000001880"/>
    </source>
</evidence>
<evidence type="ECO:0000259" key="7">
    <source>
        <dbReference type="PROSITE" id="PS51352"/>
    </source>
</evidence>
<dbReference type="SUPFAM" id="SSF52833">
    <property type="entry name" value="Thioredoxin-like"/>
    <property type="match status" value="1"/>
</dbReference>
<gene>
    <name evidence="8" type="ordered locus">Hoch_6267</name>
</gene>
<dbReference type="InterPro" id="IPR053879">
    <property type="entry name" value="HYDIN_VesB_CFA65-like_Ig"/>
</dbReference>
<evidence type="ECO:0000256" key="2">
    <source>
        <dbReference type="ARBA" id="ARBA00004496"/>
    </source>
</evidence>
<dbReference type="PANTHER" id="PTHR42852:SF17">
    <property type="entry name" value="THIOREDOXIN-LIKE PROTEIN HI_1115"/>
    <property type="match status" value="1"/>
</dbReference>
<evidence type="ECO:0000256" key="5">
    <source>
        <dbReference type="ARBA" id="ARBA00023273"/>
    </source>
</evidence>
<keyword evidence="3" id="KW-0963">Cytoplasm</keyword>
<dbReference type="Proteomes" id="UP000001880">
    <property type="component" value="Chromosome"/>
</dbReference>
<dbReference type="InterPro" id="IPR013766">
    <property type="entry name" value="Thioredoxin_domain"/>
</dbReference>
<dbReference type="HOGENOM" id="CLU_407032_0_0_7"/>
<evidence type="ECO:0000256" key="6">
    <source>
        <dbReference type="SAM" id="SignalP"/>
    </source>
</evidence>
<protein>
    <submittedName>
        <fullName evidence="8">Alkyl hydroperoxide reductase/ Thiol specific antioxidant/ Mal allergen</fullName>
    </submittedName>
</protein>
<dbReference type="SUPFAM" id="SSF50969">
    <property type="entry name" value="YVTN repeat-like/Quinoprotein amine dehydrogenase"/>
    <property type="match status" value="1"/>
</dbReference>
<dbReference type="InterPro" id="IPR013783">
    <property type="entry name" value="Ig-like_fold"/>
</dbReference>
<evidence type="ECO:0000256" key="4">
    <source>
        <dbReference type="ARBA" id="ARBA00023069"/>
    </source>
</evidence>
<dbReference type="Pfam" id="PF08309">
    <property type="entry name" value="LVIVD"/>
    <property type="match status" value="3"/>
</dbReference>
<dbReference type="eggNOG" id="COG3121">
    <property type="taxonomic scope" value="Bacteria"/>
</dbReference>
<dbReference type="NCBIfam" id="NF012200">
    <property type="entry name" value="choice_anch_D"/>
    <property type="match status" value="1"/>
</dbReference>
<reference evidence="8 9" key="1">
    <citation type="journal article" date="2010" name="Stand. Genomic Sci.">
        <title>Complete genome sequence of Haliangium ochraceum type strain (SMP-2).</title>
        <authorList>
            <consortium name="US DOE Joint Genome Institute (JGI-PGF)"/>
            <person name="Ivanova N."/>
            <person name="Daum C."/>
            <person name="Lang E."/>
            <person name="Abt B."/>
            <person name="Kopitz M."/>
            <person name="Saunders E."/>
            <person name="Lapidus A."/>
            <person name="Lucas S."/>
            <person name="Glavina Del Rio T."/>
            <person name="Nolan M."/>
            <person name="Tice H."/>
            <person name="Copeland A."/>
            <person name="Cheng J.F."/>
            <person name="Chen F."/>
            <person name="Bruce D."/>
            <person name="Goodwin L."/>
            <person name="Pitluck S."/>
            <person name="Mavromatis K."/>
            <person name="Pati A."/>
            <person name="Mikhailova N."/>
            <person name="Chen A."/>
            <person name="Palaniappan K."/>
            <person name="Land M."/>
            <person name="Hauser L."/>
            <person name="Chang Y.J."/>
            <person name="Jeffries C.D."/>
            <person name="Detter J.C."/>
            <person name="Brettin T."/>
            <person name="Rohde M."/>
            <person name="Goker M."/>
            <person name="Bristow J."/>
            <person name="Markowitz V."/>
            <person name="Eisen J.A."/>
            <person name="Hugenholtz P."/>
            <person name="Kyrpides N.C."/>
            <person name="Klenk H.P."/>
        </authorList>
    </citation>
    <scope>NUCLEOTIDE SEQUENCE [LARGE SCALE GENOMIC DNA]</scope>
    <source>
        <strain evidence="9">DSM 14365 / CIP 107738 / JCM 11303 / AJ 13395 / SMP-2</strain>
    </source>
</reference>
<dbReference type="GO" id="GO:0016491">
    <property type="term" value="F:oxidoreductase activity"/>
    <property type="evidence" value="ECO:0007669"/>
    <property type="project" value="InterPro"/>
</dbReference>
<feature type="signal peptide" evidence="6">
    <location>
        <begin position="1"/>
        <end position="27"/>
    </location>
</feature>
<accession>D0LMQ1</accession>
<keyword evidence="4" id="KW-0969">Cilium</keyword>
<dbReference type="eggNOG" id="COG5276">
    <property type="taxonomic scope" value="Bacteria"/>
</dbReference>
<dbReference type="eggNOG" id="COG1225">
    <property type="taxonomic scope" value="Bacteria"/>
</dbReference>
<dbReference type="SUPFAM" id="SSF49354">
    <property type="entry name" value="PapD-like"/>
    <property type="match status" value="1"/>
</dbReference>
<dbReference type="InterPro" id="IPR013211">
    <property type="entry name" value="LVIVD"/>
</dbReference>
<dbReference type="GO" id="GO:0016209">
    <property type="term" value="F:antioxidant activity"/>
    <property type="evidence" value="ECO:0007669"/>
    <property type="project" value="InterPro"/>
</dbReference>
<dbReference type="EMBL" id="CP001804">
    <property type="protein sequence ID" value="ACY18738.1"/>
    <property type="molecule type" value="Genomic_DNA"/>
</dbReference>
<keyword evidence="6" id="KW-0732">Signal</keyword>
<dbReference type="AlphaFoldDB" id="D0LMQ1"/>
<feature type="chain" id="PRO_5003011381" evidence="6">
    <location>
        <begin position="28"/>
        <end position="658"/>
    </location>
</feature>
<dbReference type="Gene3D" id="3.40.30.10">
    <property type="entry name" value="Glutaredoxin"/>
    <property type="match status" value="1"/>
</dbReference>
<dbReference type="RefSeq" id="WP_012831330.1">
    <property type="nucleotide sequence ID" value="NC_013440.1"/>
</dbReference>
<dbReference type="Gene3D" id="2.130.10.10">
    <property type="entry name" value="YVTN repeat-like/Quinoprotein amine dehydrogenase"/>
    <property type="match status" value="1"/>
</dbReference>
<dbReference type="Pfam" id="PF22544">
    <property type="entry name" value="HYDIN_VesB_CFA65-like_Ig"/>
    <property type="match status" value="1"/>
</dbReference>
<dbReference type="InterPro" id="IPR050553">
    <property type="entry name" value="Thioredoxin_ResA/DsbE_sf"/>
</dbReference>
<dbReference type="STRING" id="502025.Hoch_6267"/>
<dbReference type="CDD" id="cd02966">
    <property type="entry name" value="TlpA_like_family"/>
    <property type="match status" value="1"/>
</dbReference>
<dbReference type="InterPro" id="IPR000866">
    <property type="entry name" value="AhpC/TSA"/>
</dbReference>
<evidence type="ECO:0000256" key="1">
    <source>
        <dbReference type="ARBA" id="ARBA00004138"/>
    </source>
</evidence>
<dbReference type="PROSITE" id="PS51352">
    <property type="entry name" value="THIOREDOXIN_2"/>
    <property type="match status" value="1"/>
</dbReference>
<sequence>MFSYVPYTIRSLSRVALPATIGLFALASGCANDSASSRLCGAGTVEQNGICVPAEPMGCGEGTVAVNGVCVPSSLEPGHFQNPLVQMQVLHGVGSHTDEIRLRDDGLLLNCSYTFNVIDATDANDLDLLSPSEGLRHDVPGSERAPGCKHLAWDEDLVFTTHLGTIRNPAFLSGWDISDPEQPVQLALMQEPGISYEGVDVANHHIFVGLHENGLGVYTYDADEGFARVGGLGGFTNAWGVAARGDHVFVADGVGGLVTVDASDPGQPVELGRVVTGGQARYVVVDGDIAYVAAGSAGVAVVDISDLTKPTIITHIEMPGTALRLDVSENRVFVAAWNDVRVYDLSEPASPRFIAAVRIPRPFEYDDADRELPTMRIFGVAARGRDVFIGTWENPYSYRLEPERLAPNIRLPETSARVDFGPVAVGDKKTLAFEVTNQGTAPLTLVDTWIAGASFAVSPRRARIQPGESLQLTLSYTASTTDEELGYLNIVSDDPAAPVRVAYLVGNASGLSVGAPLPETAGTMLDGTSWSSSESEGYVLLLSYFATFCPVCANHLPDVQERIWQPYRDQGLHVVALNPRETTEQIDQVQVYADNIRVGFPLGIEDATSTYQAVTSNFPGPNPFPVDVIVDKSGIVRYVSHEYDPEAMLTMIEQLLAE</sequence>
<dbReference type="KEGG" id="hoh:Hoch_6267"/>
<dbReference type="InterPro" id="IPR036249">
    <property type="entry name" value="Thioredoxin-like_sf"/>
</dbReference>
<keyword evidence="5" id="KW-0966">Cell projection</keyword>
<dbReference type="InterPro" id="IPR011044">
    <property type="entry name" value="Quino_amine_DH_bsu"/>
</dbReference>
<name>D0LMQ1_HALO1</name>
<dbReference type="InterPro" id="IPR015943">
    <property type="entry name" value="WD40/YVTN_repeat-like_dom_sf"/>
</dbReference>
<dbReference type="Gene3D" id="2.60.40.10">
    <property type="entry name" value="Immunoglobulins"/>
    <property type="match status" value="1"/>
</dbReference>
<comment type="subcellular location">
    <subcellularLocation>
        <location evidence="1">Cell projection</location>
        <location evidence="1">Cilium</location>
    </subcellularLocation>
    <subcellularLocation>
        <location evidence="2">Cytoplasm</location>
    </subcellularLocation>
</comment>